<dbReference type="STRING" id="545695.TREAZ_0263"/>
<dbReference type="HOGENOM" id="CLU_725485_0_0_12"/>
<dbReference type="Proteomes" id="UP000009222">
    <property type="component" value="Chromosome"/>
</dbReference>
<dbReference type="RefSeq" id="WP_015711666.1">
    <property type="nucleotide sequence ID" value="NC_015577.1"/>
</dbReference>
<dbReference type="OrthoDB" id="9900673at2"/>
<dbReference type="AlphaFoldDB" id="F5YE64"/>
<sequence>MATENNETIEDELKYFEVLKSIKNDPQFFSVLAETNVSAQQIIDNISKNHLMSEFEDFIGRLIVDYLEHDYKFYPDFLDLIKSASGGIPLYEKNVKSKKIKSIPNILSIYTPFISLKLKIFTYKQYWDRQTTTLFKYLTWDEKYVTSIIRHPHYIDKKQDYFDKDVLFSFFELGLQLKYSDIKDINFDSIFVRILEMLKFSMNRQKIFMSGYFDIILDYTDHKEDPIHNIGDEITISEPLGRFNYSPSITKPFSRITLFMKNIYDTAKEISVNPHELMEVVYIHELMHFAVIMGIFPIDTSFFEFISDRKNNKQYDDCLYHERYAQYLTYKFIKYPGNLLWVFYELNKIQNPIYLSWKAYEKWDIDLFVRSEILLSPPLPG</sequence>
<dbReference type="eggNOG" id="ENOG50323MM">
    <property type="taxonomic scope" value="Bacteria"/>
</dbReference>
<gene>
    <name evidence="1" type="ordered locus">TREAZ_0263</name>
</gene>
<proteinExistence type="predicted"/>
<reference evidence="2" key="1">
    <citation type="submission" date="2009-12" db="EMBL/GenBank/DDBJ databases">
        <title>Complete sequence of Treponema azotonutricium strain ZAS-9.</title>
        <authorList>
            <person name="Tetu S.G."/>
            <person name="Matson E."/>
            <person name="Ren Q."/>
            <person name="Seshadri R."/>
            <person name="Elbourne L."/>
            <person name="Hassan K.A."/>
            <person name="Durkin A."/>
            <person name="Radune D."/>
            <person name="Mohamoud Y."/>
            <person name="Shay R."/>
            <person name="Jin S."/>
            <person name="Zhang X."/>
            <person name="Lucey K."/>
            <person name="Ballor N.R."/>
            <person name="Ottesen E."/>
            <person name="Rosenthal R."/>
            <person name="Allen A."/>
            <person name="Leadbetter J.R."/>
            <person name="Paulsen I.T."/>
        </authorList>
    </citation>
    <scope>NUCLEOTIDE SEQUENCE [LARGE SCALE GENOMIC DNA]</scope>
    <source>
        <strain evidence="2">ATCC BAA-888 / DSM 13862 / ZAS-9</strain>
    </source>
</reference>
<dbReference type="InParanoid" id="F5YE64"/>
<dbReference type="KEGG" id="taz:TREAZ_0263"/>
<keyword evidence="2" id="KW-1185">Reference proteome</keyword>
<organism evidence="1 2">
    <name type="scientific">Leadbettera azotonutricia (strain ATCC BAA-888 / DSM 13862 / ZAS-9)</name>
    <name type="common">Treponema azotonutricium</name>
    <dbReference type="NCBI Taxonomy" id="545695"/>
    <lineage>
        <taxon>Bacteria</taxon>
        <taxon>Pseudomonadati</taxon>
        <taxon>Spirochaetota</taxon>
        <taxon>Spirochaetia</taxon>
        <taxon>Spirochaetales</taxon>
        <taxon>Breznakiellaceae</taxon>
        <taxon>Leadbettera</taxon>
    </lineage>
</organism>
<protein>
    <submittedName>
        <fullName evidence="1">Uncharacterized protein</fullName>
    </submittedName>
</protein>
<dbReference type="EMBL" id="CP001841">
    <property type="protein sequence ID" value="AEF81473.1"/>
    <property type="molecule type" value="Genomic_DNA"/>
</dbReference>
<name>F5YE64_LEAAZ</name>
<evidence type="ECO:0000313" key="2">
    <source>
        <dbReference type="Proteomes" id="UP000009222"/>
    </source>
</evidence>
<reference evidence="1 2" key="2">
    <citation type="journal article" date="2011" name="ISME J.">
        <title>RNA-seq reveals cooperative metabolic interactions between two termite-gut spirochete species in co-culture.</title>
        <authorList>
            <person name="Rosenthal A.Z."/>
            <person name="Matson E.G."/>
            <person name="Eldar A."/>
            <person name="Leadbetter J.R."/>
        </authorList>
    </citation>
    <scope>NUCLEOTIDE SEQUENCE [LARGE SCALE GENOMIC DNA]</scope>
    <source>
        <strain evidence="2">ATCC BAA-888 / DSM 13862 / ZAS-9</strain>
    </source>
</reference>
<evidence type="ECO:0000313" key="1">
    <source>
        <dbReference type="EMBL" id="AEF81473.1"/>
    </source>
</evidence>
<accession>F5YE64</accession>